<feature type="transmembrane region" description="Helical" evidence="5">
    <location>
        <begin position="311"/>
        <end position="338"/>
    </location>
</feature>
<dbReference type="PANTHER" id="PTHR12801:SF114">
    <property type="entry name" value="EXONUCLEASE, PUTATIVE (AFU_ORTHOLOGUE AFUA_7G00870)-RELATED"/>
    <property type="match status" value="1"/>
</dbReference>
<dbReference type="InterPro" id="IPR013520">
    <property type="entry name" value="Ribonucl_H"/>
</dbReference>
<feature type="domain" description="Exonuclease" evidence="6">
    <location>
        <begin position="137"/>
        <end position="380"/>
    </location>
</feature>
<keyword evidence="5" id="KW-1133">Transmembrane helix</keyword>
<dbReference type="PANTHER" id="PTHR12801">
    <property type="entry name" value="RNA EXONUCLEASE REXO1 / RECO3 FAMILY MEMBER-RELATED"/>
    <property type="match status" value="1"/>
</dbReference>
<dbReference type="GO" id="GO:0003676">
    <property type="term" value="F:nucleic acid binding"/>
    <property type="evidence" value="ECO:0007669"/>
    <property type="project" value="InterPro"/>
</dbReference>
<dbReference type="EMBL" id="CAJVPA010000066">
    <property type="protein sequence ID" value="CAG8287666.1"/>
    <property type="molecule type" value="Genomic_DNA"/>
</dbReference>
<keyword evidence="5" id="KW-0812">Transmembrane</keyword>
<dbReference type="GO" id="GO:0005634">
    <property type="term" value="C:nucleus"/>
    <property type="evidence" value="ECO:0007669"/>
    <property type="project" value="TreeGrafter"/>
</dbReference>
<evidence type="ECO:0000256" key="5">
    <source>
        <dbReference type="SAM" id="Phobius"/>
    </source>
</evidence>
<dbReference type="SUPFAM" id="SSF53098">
    <property type="entry name" value="Ribonuclease H-like"/>
    <property type="match status" value="1"/>
</dbReference>
<accession>A0A9W4N7C1</accession>
<evidence type="ECO:0000256" key="2">
    <source>
        <dbReference type="ARBA" id="ARBA00022801"/>
    </source>
</evidence>
<dbReference type="InterPro" id="IPR036397">
    <property type="entry name" value="RNaseH_sf"/>
</dbReference>
<dbReference type="Gene3D" id="3.30.420.10">
    <property type="entry name" value="Ribonuclease H-like superfamily/Ribonuclease H"/>
    <property type="match status" value="1"/>
</dbReference>
<keyword evidence="5" id="KW-0472">Membrane</keyword>
<dbReference type="OrthoDB" id="16516at2759"/>
<keyword evidence="1" id="KW-0540">Nuclease</keyword>
<dbReference type="Proteomes" id="UP001152646">
    <property type="component" value="Unassembled WGS sequence"/>
</dbReference>
<protein>
    <recommendedName>
        <fullName evidence="6">Exonuclease domain-containing protein</fullName>
    </recommendedName>
</protein>
<gene>
    <name evidence="7" type="ORF">PSALAMII_LOCUS1608</name>
</gene>
<proteinExistence type="predicted"/>
<dbReference type="GO" id="GO:0004527">
    <property type="term" value="F:exonuclease activity"/>
    <property type="evidence" value="ECO:0007669"/>
    <property type="project" value="UniProtKB-KW"/>
</dbReference>
<name>A0A9W4N7C1_9EURO</name>
<dbReference type="InterPro" id="IPR047021">
    <property type="entry name" value="REXO1/3/4-like"/>
</dbReference>
<dbReference type="AlphaFoldDB" id="A0A9W4N7C1"/>
<sequence length="433" mass="49211">MQQGAPSITSPTTPQQALDKTVLDEVQASENLEAQTPKDAEAQADADGKHMRISTIAPFDSTIPPFDPTTATFDPMQMDREVVLQKLLDFSHYGPRLEAEGYRLHTIYPPKFYNSTIPRHQYKYSPIVPRDTPGIRAVLVVDCEVVKNKNNLRMLASVSAIDFFTKEILVNSLVEPAGEVVDWLSHRSGVTQKKMKSARRSGTIMQKWQDAREELWKFMDPKTILIGHTLVQSLEVLGIMHGNIVDTAIVTSEAVLHPASQDEQLRRKWSLRVLWYWSRNFSRDGVGICLATLFRMTGLVCLHRVDRLRSLLSLLLFPVLFGMNTIAFIILLLAYVFYHMVLSKEFLKIEIQSKATGHTSLLDTFAIRNVIIRCIADEKGLRAWAENASIENQQGLTQRMKKGKRRLEKWKALKKAECKKRAHIDTKEGPKDT</sequence>
<reference evidence="7" key="1">
    <citation type="submission" date="2021-07" db="EMBL/GenBank/DDBJ databases">
        <authorList>
            <person name="Branca A.L. A."/>
        </authorList>
    </citation>
    <scope>NUCLEOTIDE SEQUENCE</scope>
</reference>
<dbReference type="InterPro" id="IPR012337">
    <property type="entry name" value="RNaseH-like_sf"/>
</dbReference>
<evidence type="ECO:0000256" key="3">
    <source>
        <dbReference type="ARBA" id="ARBA00022839"/>
    </source>
</evidence>
<feature type="region of interest" description="Disordered" evidence="4">
    <location>
        <begin position="28"/>
        <end position="48"/>
    </location>
</feature>
<organism evidence="7 8">
    <name type="scientific">Penicillium salamii</name>
    <dbReference type="NCBI Taxonomy" id="1612424"/>
    <lineage>
        <taxon>Eukaryota</taxon>
        <taxon>Fungi</taxon>
        <taxon>Dikarya</taxon>
        <taxon>Ascomycota</taxon>
        <taxon>Pezizomycotina</taxon>
        <taxon>Eurotiomycetes</taxon>
        <taxon>Eurotiomycetidae</taxon>
        <taxon>Eurotiales</taxon>
        <taxon>Aspergillaceae</taxon>
        <taxon>Penicillium</taxon>
    </lineage>
</organism>
<dbReference type="GO" id="GO:0000027">
    <property type="term" value="P:ribosomal large subunit assembly"/>
    <property type="evidence" value="ECO:0007669"/>
    <property type="project" value="TreeGrafter"/>
</dbReference>
<evidence type="ECO:0000313" key="8">
    <source>
        <dbReference type="Proteomes" id="UP001152646"/>
    </source>
</evidence>
<keyword evidence="3" id="KW-0269">Exonuclease</keyword>
<comment type="caution">
    <text evidence="7">The sequence shown here is derived from an EMBL/GenBank/DDBJ whole genome shotgun (WGS) entry which is preliminary data.</text>
</comment>
<keyword evidence="2" id="KW-0378">Hydrolase</keyword>
<evidence type="ECO:0000313" key="7">
    <source>
        <dbReference type="EMBL" id="CAG8287666.1"/>
    </source>
</evidence>
<dbReference type="GO" id="GO:0006364">
    <property type="term" value="P:rRNA processing"/>
    <property type="evidence" value="ECO:0007669"/>
    <property type="project" value="TreeGrafter"/>
</dbReference>
<evidence type="ECO:0000259" key="6">
    <source>
        <dbReference type="SMART" id="SM00479"/>
    </source>
</evidence>
<feature type="compositionally biased region" description="Basic and acidic residues" evidence="4">
    <location>
        <begin position="36"/>
        <end position="48"/>
    </location>
</feature>
<dbReference type="SMART" id="SM00479">
    <property type="entry name" value="EXOIII"/>
    <property type="match status" value="1"/>
</dbReference>
<evidence type="ECO:0000256" key="4">
    <source>
        <dbReference type="SAM" id="MobiDB-lite"/>
    </source>
</evidence>
<evidence type="ECO:0000256" key="1">
    <source>
        <dbReference type="ARBA" id="ARBA00022722"/>
    </source>
</evidence>